<keyword evidence="3" id="KW-1185">Reference proteome</keyword>
<proteinExistence type="predicted"/>
<dbReference type="Proteomes" id="UP000050761">
    <property type="component" value="Unassembled WGS sequence"/>
</dbReference>
<evidence type="ECO:0000313" key="2">
    <source>
        <dbReference type="EMBL" id="VDO89521.1"/>
    </source>
</evidence>
<dbReference type="AlphaFoldDB" id="A0A3P7YPD5"/>
<evidence type="ECO:0000313" key="3">
    <source>
        <dbReference type="Proteomes" id="UP000050761"/>
    </source>
</evidence>
<dbReference type="WBParaSite" id="HPBE_0001169601-mRNA-1">
    <property type="protein sequence ID" value="HPBE_0001169601-mRNA-1"/>
    <property type="gene ID" value="HPBE_0001169601"/>
</dbReference>
<evidence type="ECO:0000313" key="4">
    <source>
        <dbReference type="WBParaSite" id="HPBE_0001169601-mRNA-1"/>
    </source>
</evidence>
<reference evidence="4" key="2">
    <citation type="submission" date="2019-09" db="UniProtKB">
        <authorList>
            <consortium name="WormBaseParasite"/>
        </authorList>
    </citation>
    <scope>IDENTIFICATION</scope>
</reference>
<organism evidence="2">
    <name type="scientific">Heligmosomoides polygyrus</name>
    <name type="common">Parasitic roundworm</name>
    <dbReference type="NCBI Taxonomy" id="6339"/>
    <lineage>
        <taxon>Eukaryota</taxon>
        <taxon>Metazoa</taxon>
        <taxon>Ecdysozoa</taxon>
        <taxon>Nematoda</taxon>
        <taxon>Chromadorea</taxon>
        <taxon>Rhabditida</taxon>
        <taxon>Rhabditina</taxon>
        <taxon>Rhabditomorpha</taxon>
        <taxon>Strongyloidea</taxon>
        <taxon>Heligmosomidae</taxon>
        <taxon>Heligmosomoides</taxon>
    </lineage>
</organism>
<evidence type="ECO:0000256" key="1">
    <source>
        <dbReference type="SAM" id="MobiDB-lite"/>
    </source>
</evidence>
<accession>A0A3P7YPD5</accession>
<gene>
    <name evidence="2" type="ORF">HPBE_LOCUS11697</name>
</gene>
<name>A0A3P7YPD5_HELPZ</name>
<sequence length="111" mass="12678">MRFRILDTIICVTPPVTESTMTTVAVFRHAHVPIKVNGDNDDIFRRFLCCFLIKQALKLILGLKPFPQPNQPTGQLSDGWQWSIADTRERKNDRPSPQSCPEPECDAPPRF</sequence>
<feature type="region of interest" description="Disordered" evidence="1">
    <location>
        <begin position="72"/>
        <end position="111"/>
    </location>
</feature>
<dbReference type="EMBL" id="UZAH01027198">
    <property type="protein sequence ID" value="VDO89521.1"/>
    <property type="molecule type" value="Genomic_DNA"/>
</dbReference>
<reference evidence="2 3" key="1">
    <citation type="submission" date="2018-11" db="EMBL/GenBank/DDBJ databases">
        <authorList>
            <consortium name="Pathogen Informatics"/>
        </authorList>
    </citation>
    <scope>NUCLEOTIDE SEQUENCE [LARGE SCALE GENOMIC DNA]</scope>
</reference>
<protein>
    <submittedName>
        <fullName evidence="4">Secreted protein</fullName>
    </submittedName>
</protein>